<dbReference type="InterPro" id="IPR050833">
    <property type="entry name" value="Poly_Biosynth_Transport"/>
</dbReference>
<keyword evidence="2" id="KW-1003">Cell membrane</keyword>
<evidence type="ECO:0008006" key="9">
    <source>
        <dbReference type="Google" id="ProtNLM"/>
    </source>
</evidence>
<proteinExistence type="predicted"/>
<dbReference type="PANTHER" id="PTHR30250:SF11">
    <property type="entry name" value="O-ANTIGEN TRANSPORTER-RELATED"/>
    <property type="match status" value="1"/>
</dbReference>
<accession>A0A7I7UF27</accession>
<evidence type="ECO:0000256" key="3">
    <source>
        <dbReference type="ARBA" id="ARBA00022692"/>
    </source>
</evidence>
<feature type="transmembrane region" description="Helical" evidence="6">
    <location>
        <begin position="187"/>
        <end position="206"/>
    </location>
</feature>
<feature type="transmembrane region" description="Helical" evidence="6">
    <location>
        <begin position="394"/>
        <end position="417"/>
    </location>
</feature>
<gene>
    <name evidence="7" type="ORF">MPRF_56650</name>
</gene>
<feature type="transmembrane region" description="Helical" evidence="6">
    <location>
        <begin position="333"/>
        <end position="354"/>
    </location>
</feature>
<name>A0A7I7UF27_MYCPF</name>
<reference evidence="7 8" key="1">
    <citation type="journal article" date="2019" name="Emerg. Microbes Infect.">
        <title>Comprehensive subspecies identification of 175 nontuberculous mycobacteria species based on 7547 genomic profiles.</title>
        <authorList>
            <person name="Matsumoto Y."/>
            <person name="Kinjo T."/>
            <person name="Motooka D."/>
            <person name="Nabeya D."/>
            <person name="Jung N."/>
            <person name="Uechi K."/>
            <person name="Horii T."/>
            <person name="Iida T."/>
            <person name="Fujita J."/>
            <person name="Nakamura S."/>
        </authorList>
    </citation>
    <scope>NUCLEOTIDE SEQUENCE [LARGE SCALE GENOMIC DNA]</scope>
    <source>
        <strain evidence="7 8">JCM 6367</strain>
    </source>
</reference>
<feature type="transmembrane region" description="Helical" evidence="6">
    <location>
        <begin position="153"/>
        <end position="175"/>
    </location>
</feature>
<feature type="transmembrane region" description="Helical" evidence="6">
    <location>
        <begin position="270"/>
        <end position="290"/>
    </location>
</feature>
<evidence type="ECO:0000256" key="5">
    <source>
        <dbReference type="ARBA" id="ARBA00023136"/>
    </source>
</evidence>
<protein>
    <recommendedName>
        <fullName evidence="9">Polysaccharide biosynthesis protein</fullName>
    </recommendedName>
</protein>
<organism evidence="7 8">
    <name type="scientific">Mycolicibacterium parafortuitum</name>
    <name type="common">Mycobacterium parafortuitum</name>
    <dbReference type="NCBI Taxonomy" id="39692"/>
    <lineage>
        <taxon>Bacteria</taxon>
        <taxon>Bacillati</taxon>
        <taxon>Actinomycetota</taxon>
        <taxon>Actinomycetes</taxon>
        <taxon>Mycobacteriales</taxon>
        <taxon>Mycobacteriaceae</taxon>
        <taxon>Mycolicibacterium</taxon>
    </lineage>
</organism>
<evidence type="ECO:0000256" key="1">
    <source>
        <dbReference type="ARBA" id="ARBA00004651"/>
    </source>
</evidence>
<dbReference type="GO" id="GO:0005886">
    <property type="term" value="C:plasma membrane"/>
    <property type="evidence" value="ECO:0007669"/>
    <property type="project" value="UniProtKB-SubCell"/>
</dbReference>
<feature type="transmembrane region" description="Helical" evidence="6">
    <location>
        <begin position="20"/>
        <end position="43"/>
    </location>
</feature>
<evidence type="ECO:0000256" key="4">
    <source>
        <dbReference type="ARBA" id="ARBA00022989"/>
    </source>
</evidence>
<dbReference type="EMBL" id="AP022598">
    <property type="protein sequence ID" value="BBY78766.1"/>
    <property type="molecule type" value="Genomic_DNA"/>
</dbReference>
<evidence type="ECO:0000313" key="8">
    <source>
        <dbReference type="Proteomes" id="UP000466554"/>
    </source>
</evidence>
<sequence>MPLIILPFVSQVMEPAEFGAASMLTASALLLVTIVAAPLDSLVFRVAARGDEDGPALLRAAGLYCYVVMPCIGALVAAIFAVCVPSLLGVSGYIWGLELLAIGFQPAMAYFALPVVQARQELAKFTAMASIAIILMAATKLGLLLIWQLGVLGWVISDLITAALSAVAATLLVRLPRTKVTRDHLRSVWSFAAPLIPHKASLWAMASMSRPAMALVASLTQVGLLSLGWSVASVANLILSEINRAALPRYSRETFPAPTQQTLSVVRLQVILAFAIPTLVGSTLAIAGQWVFAESYWPAFSVAGVLLIGQAAYGLYLIPTNYQVQTAGMTKPVAFASSAGASLMLVLLLTLGHAHGALGGAYAVAAGILLMLLISACLTRVLRLHIAVRTWAGMWPEVALAASGLTCSVWALMWPVGSMPSKIVGILCLAPTICAVLVSYRRAGVRHKLRKC</sequence>
<dbReference type="PANTHER" id="PTHR30250">
    <property type="entry name" value="PST FAMILY PREDICTED COLANIC ACID TRANSPORTER"/>
    <property type="match status" value="1"/>
</dbReference>
<comment type="subcellular location">
    <subcellularLocation>
        <location evidence="1">Cell membrane</location>
        <topology evidence="1">Multi-pass membrane protein</topology>
    </subcellularLocation>
</comment>
<feature type="transmembrane region" description="Helical" evidence="6">
    <location>
        <begin position="296"/>
        <end position="318"/>
    </location>
</feature>
<feature type="transmembrane region" description="Helical" evidence="6">
    <location>
        <begin position="423"/>
        <end position="440"/>
    </location>
</feature>
<evidence type="ECO:0000256" key="2">
    <source>
        <dbReference type="ARBA" id="ARBA00022475"/>
    </source>
</evidence>
<keyword evidence="4 6" id="KW-1133">Transmembrane helix</keyword>
<feature type="transmembrane region" description="Helical" evidence="6">
    <location>
        <begin position="360"/>
        <end position="382"/>
    </location>
</feature>
<feature type="transmembrane region" description="Helical" evidence="6">
    <location>
        <begin position="212"/>
        <end position="239"/>
    </location>
</feature>
<evidence type="ECO:0000313" key="7">
    <source>
        <dbReference type="EMBL" id="BBY78766.1"/>
    </source>
</evidence>
<keyword evidence="5 6" id="KW-0472">Membrane</keyword>
<evidence type="ECO:0000256" key="6">
    <source>
        <dbReference type="SAM" id="Phobius"/>
    </source>
</evidence>
<dbReference type="Proteomes" id="UP000466554">
    <property type="component" value="Chromosome"/>
</dbReference>
<dbReference type="AlphaFoldDB" id="A0A7I7UF27"/>
<feature type="transmembrane region" description="Helical" evidence="6">
    <location>
        <begin position="93"/>
        <end position="113"/>
    </location>
</feature>
<feature type="transmembrane region" description="Helical" evidence="6">
    <location>
        <begin position="125"/>
        <end position="147"/>
    </location>
</feature>
<keyword evidence="3 6" id="KW-0812">Transmembrane</keyword>
<feature type="transmembrane region" description="Helical" evidence="6">
    <location>
        <begin position="63"/>
        <end position="87"/>
    </location>
</feature>